<comment type="caution">
    <text evidence="1">The sequence shown here is derived from an EMBL/GenBank/DDBJ whole genome shotgun (WGS) entry which is preliminary data.</text>
</comment>
<reference evidence="1 2" key="1">
    <citation type="submission" date="2019-05" db="EMBL/GenBank/DDBJ databases">
        <title>Emergence of the Ug99 lineage of the wheat stem rust pathogen through somatic hybridization.</title>
        <authorList>
            <person name="Li F."/>
            <person name="Upadhyaya N.M."/>
            <person name="Sperschneider J."/>
            <person name="Matny O."/>
            <person name="Nguyen-Phuc H."/>
            <person name="Mago R."/>
            <person name="Raley C."/>
            <person name="Miller M.E."/>
            <person name="Silverstein K.A.T."/>
            <person name="Henningsen E."/>
            <person name="Hirsch C.D."/>
            <person name="Visser B."/>
            <person name="Pretorius Z.A."/>
            <person name="Steffenson B.J."/>
            <person name="Schwessinger B."/>
            <person name="Dodds P.N."/>
            <person name="Figueroa M."/>
        </authorList>
    </citation>
    <scope>NUCLEOTIDE SEQUENCE [LARGE SCALE GENOMIC DNA]</scope>
    <source>
        <strain evidence="1 2">Ug99</strain>
    </source>
</reference>
<evidence type="ECO:0000313" key="2">
    <source>
        <dbReference type="Proteomes" id="UP000325313"/>
    </source>
</evidence>
<sequence>MNPKDERIASNENLKMMQPPITLIQFQRRHVAIVPPEFAINVLSYFWMIR</sequence>
<dbReference type="AlphaFoldDB" id="A0A5B0P5W6"/>
<dbReference type="Proteomes" id="UP000325313">
    <property type="component" value="Unassembled WGS sequence"/>
</dbReference>
<gene>
    <name evidence="1" type="ORF">PGTUg99_002254</name>
</gene>
<evidence type="ECO:0000313" key="1">
    <source>
        <dbReference type="EMBL" id="KAA1096977.1"/>
    </source>
</evidence>
<name>A0A5B0P5W6_PUCGR</name>
<dbReference type="EMBL" id="VDEP01000368">
    <property type="protein sequence ID" value="KAA1096977.1"/>
    <property type="molecule type" value="Genomic_DNA"/>
</dbReference>
<organism evidence="1 2">
    <name type="scientific">Puccinia graminis f. sp. tritici</name>
    <dbReference type="NCBI Taxonomy" id="56615"/>
    <lineage>
        <taxon>Eukaryota</taxon>
        <taxon>Fungi</taxon>
        <taxon>Dikarya</taxon>
        <taxon>Basidiomycota</taxon>
        <taxon>Pucciniomycotina</taxon>
        <taxon>Pucciniomycetes</taxon>
        <taxon>Pucciniales</taxon>
        <taxon>Pucciniaceae</taxon>
        <taxon>Puccinia</taxon>
    </lineage>
</organism>
<proteinExistence type="predicted"/>
<protein>
    <submittedName>
        <fullName evidence="1">Uncharacterized protein</fullName>
    </submittedName>
</protein>
<accession>A0A5B0P5W6</accession>